<evidence type="ECO:0000313" key="18">
    <source>
        <dbReference type="Proteomes" id="UP000827092"/>
    </source>
</evidence>
<dbReference type="CDD" id="cd00063">
    <property type="entry name" value="FN3"/>
    <property type="match status" value="13"/>
</dbReference>
<dbReference type="InterPro" id="IPR029021">
    <property type="entry name" value="Prot-tyrosine_phosphatase-like"/>
</dbReference>
<reference evidence="17 18" key="1">
    <citation type="journal article" date="2022" name="Nat. Ecol. Evol.">
        <title>A masculinizing supergene underlies an exaggerated male reproductive morph in a spider.</title>
        <authorList>
            <person name="Hendrickx F."/>
            <person name="De Corte Z."/>
            <person name="Sonet G."/>
            <person name="Van Belleghem S.M."/>
            <person name="Kostlbacher S."/>
            <person name="Vangestel C."/>
        </authorList>
    </citation>
    <scope>NUCLEOTIDE SEQUENCE [LARGE SCALE GENOMIC DNA]</scope>
    <source>
        <strain evidence="17">W744_W776</strain>
    </source>
</reference>
<dbReference type="PROSITE" id="PS50056">
    <property type="entry name" value="TYR_PHOSPHATASE_2"/>
    <property type="match status" value="1"/>
</dbReference>
<evidence type="ECO:0000259" key="14">
    <source>
        <dbReference type="PROSITE" id="PS50055"/>
    </source>
</evidence>
<keyword evidence="6" id="KW-0378">Hydrolase</keyword>
<feature type="domain" description="Fibronectin type-III" evidence="16">
    <location>
        <begin position="608"/>
        <end position="700"/>
    </location>
</feature>
<dbReference type="InterPro" id="IPR013783">
    <property type="entry name" value="Ig-like_fold"/>
</dbReference>
<keyword evidence="4 13" id="KW-0732">Signal</keyword>
<dbReference type="Pfam" id="PF00102">
    <property type="entry name" value="Y_phosphatase"/>
    <property type="match status" value="1"/>
</dbReference>
<dbReference type="InterPro" id="IPR050713">
    <property type="entry name" value="RTP_Phos/Ushers"/>
</dbReference>
<accession>A0AAV6UG28</accession>
<evidence type="ECO:0000256" key="13">
    <source>
        <dbReference type="SAM" id="SignalP"/>
    </source>
</evidence>
<feature type="domain" description="Fibronectin type-III" evidence="16">
    <location>
        <begin position="512"/>
        <end position="604"/>
    </location>
</feature>
<keyword evidence="7" id="KW-0904">Protein phosphatase</keyword>
<feature type="chain" id="PRO_5043406284" description="protein-tyrosine-phosphatase" evidence="13">
    <location>
        <begin position="24"/>
        <end position="1997"/>
    </location>
</feature>
<dbReference type="PRINTS" id="PR00700">
    <property type="entry name" value="PRTYPHPHTASE"/>
</dbReference>
<dbReference type="PANTHER" id="PTHR46957:SF3">
    <property type="entry name" value="CYTOKINE RECEPTOR"/>
    <property type="match status" value="1"/>
</dbReference>
<dbReference type="InterPro" id="IPR003595">
    <property type="entry name" value="Tyr_Pase_cat"/>
</dbReference>
<feature type="transmembrane region" description="Helical" evidence="12">
    <location>
        <begin position="1620"/>
        <end position="1644"/>
    </location>
</feature>
<keyword evidence="18" id="KW-1185">Reference proteome</keyword>
<dbReference type="InterPro" id="IPR003961">
    <property type="entry name" value="FN3_dom"/>
</dbReference>
<dbReference type="PANTHER" id="PTHR46957">
    <property type="entry name" value="CYTOKINE RECEPTOR"/>
    <property type="match status" value="1"/>
</dbReference>
<dbReference type="FunFam" id="3.90.190.10:FF:000009">
    <property type="entry name" value="Receptor-type tyrosine-protein phosphatase beta"/>
    <property type="match status" value="1"/>
</dbReference>
<proteinExistence type="predicted"/>
<evidence type="ECO:0000256" key="4">
    <source>
        <dbReference type="ARBA" id="ARBA00022729"/>
    </source>
</evidence>
<dbReference type="InterPro" id="IPR000242">
    <property type="entry name" value="PTP_cat"/>
</dbReference>
<feature type="domain" description="Fibronectin type-III" evidence="16">
    <location>
        <begin position="865"/>
        <end position="955"/>
    </location>
</feature>
<keyword evidence="10" id="KW-0325">Glycoprotein</keyword>
<keyword evidence="8 12" id="KW-1133">Transmembrane helix</keyword>
<feature type="domain" description="Fibronectin type-III" evidence="16">
    <location>
        <begin position="1053"/>
        <end position="1146"/>
    </location>
</feature>
<dbReference type="GO" id="GO:0016020">
    <property type="term" value="C:membrane"/>
    <property type="evidence" value="ECO:0007669"/>
    <property type="project" value="UniProtKB-SubCell"/>
</dbReference>
<comment type="catalytic activity">
    <reaction evidence="11">
        <text>O-phospho-L-tyrosyl-[protein] + H2O = L-tyrosyl-[protein] + phosphate</text>
        <dbReference type="Rhea" id="RHEA:10684"/>
        <dbReference type="Rhea" id="RHEA-COMP:10136"/>
        <dbReference type="Rhea" id="RHEA-COMP:20101"/>
        <dbReference type="ChEBI" id="CHEBI:15377"/>
        <dbReference type="ChEBI" id="CHEBI:43474"/>
        <dbReference type="ChEBI" id="CHEBI:46858"/>
        <dbReference type="ChEBI" id="CHEBI:61978"/>
        <dbReference type="EC" id="3.1.3.48"/>
    </reaction>
</comment>
<feature type="domain" description="Fibronectin type-III" evidence="16">
    <location>
        <begin position="959"/>
        <end position="1049"/>
    </location>
</feature>
<dbReference type="PROSITE" id="PS50055">
    <property type="entry name" value="TYR_PHOSPHATASE_PTP"/>
    <property type="match status" value="1"/>
</dbReference>
<evidence type="ECO:0000256" key="12">
    <source>
        <dbReference type="SAM" id="Phobius"/>
    </source>
</evidence>
<feature type="domain" description="Fibronectin type-III" evidence="16">
    <location>
        <begin position="320"/>
        <end position="412"/>
    </location>
</feature>
<feature type="signal peptide" evidence="13">
    <location>
        <begin position="1"/>
        <end position="23"/>
    </location>
</feature>
<dbReference type="InterPro" id="IPR000387">
    <property type="entry name" value="Tyr_Pase_dom"/>
</dbReference>
<feature type="domain" description="Fibronectin type-III" evidence="16">
    <location>
        <begin position="126"/>
        <end position="222"/>
    </location>
</feature>
<evidence type="ECO:0000256" key="3">
    <source>
        <dbReference type="ARBA" id="ARBA00022692"/>
    </source>
</evidence>
<dbReference type="PROSITE" id="PS50853">
    <property type="entry name" value="FN3"/>
    <property type="match status" value="13"/>
</dbReference>
<dbReference type="InterPro" id="IPR036116">
    <property type="entry name" value="FN3_sf"/>
</dbReference>
<feature type="domain" description="Fibronectin type-III" evidence="16">
    <location>
        <begin position="416"/>
        <end position="508"/>
    </location>
</feature>
<evidence type="ECO:0000313" key="17">
    <source>
        <dbReference type="EMBL" id="KAG8183435.1"/>
    </source>
</evidence>
<evidence type="ECO:0000256" key="2">
    <source>
        <dbReference type="ARBA" id="ARBA00013064"/>
    </source>
</evidence>
<keyword evidence="5" id="KW-0677">Repeat</keyword>
<evidence type="ECO:0000256" key="8">
    <source>
        <dbReference type="ARBA" id="ARBA00022989"/>
    </source>
</evidence>
<keyword evidence="3 12" id="KW-0812">Transmembrane</keyword>
<feature type="domain" description="Tyrosine-protein phosphatase" evidence="14">
    <location>
        <begin position="1712"/>
        <end position="1969"/>
    </location>
</feature>
<dbReference type="SMART" id="SM00194">
    <property type="entry name" value="PTPc"/>
    <property type="match status" value="1"/>
</dbReference>
<keyword evidence="9 12" id="KW-0472">Membrane</keyword>
<dbReference type="Gene3D" id="2.60.40.10">
    <property type="entry name" value="Immunoglobulins"/>
    <property type="match status" value="13"/>
</dbReference>
<evidence type="ECO:0000256" key="6">
    <source>
        <dbReference type="ARBA" id="ARBA00022801"/>
    </source>
</evidence>
<evidence type="ECO:0000256" key="10">
    <source>
        <dbReference type="ARBA" id="ARBA00023180"/>
    </source>
</evidence>
<dbReference type="GO" id="GO:0048666">
    <property type="term" value="P:neuron development"/>
    <property type="evidence" value="ECO:0007669"/>
    <property type="project" value="UniProtKB-ARBA"/>
</dbReference>
<dbReference type="InterPro" id="IPR016130">
    <property type="entry name" value="Tyr_Pase_AS"/>
</dbReference>
<feature type="domain" description="Fibronectin type-III" evidence="16">
    <location>
        <begin position="1147"/>
        <end position="1241"/>
    </location>
</feature>
<dbReference type="Pfam" id="PF18861">
    <property type="entry name" value="PTP_tm"/>
    <property type="match status" value="1"/>
</dbReference>
<comment type="subcellular location">
    <subcellularLocation>
        <location evidence="1">Membrane</location>
        <topology evidence="1">Single-pass type I membrane protein</topology>
    </subcellularLocation>
</comment>
<evidence type="ECO:0000256" key="5">
    <source>
        <dbReference type="ARBA" id="ARBA00022737"/>
    </source>
</evidence>
<dbReference type="InterPro" id="IPR041201">
    <property type="entry name" value="PTPRJ_TM"/>
</dbReference>
<feature type="domain" description="Fibronectin type-III" evidence="16">
    <location>
        <begin position="1242"/>
        <end position="1350"/>
    </location>
</feature>
<evidence type="ECO:0000256" key="7">
    <source>
        <dbReference type="ARBA" id="ARBA00022912"/>
    </source>
</evidence>
<dbReference type="SUPFAM" id="SSF49265">
    <property type="entry name" value="Fibronectin type III"/>
    <property type="match status" value="8"/>
</dbReference>
<feature type="domain" description="Fibronectin type-III" evidence="16">
    <location>
        <begin position="1354"/>
        <end position="1453"/>
    </location>
</feature>
<evidence type="ECO:0000256" key="9">
    <source>
        <dbReference type="ARBA" id="ARBA00023136"/>
    </source>
</evidence>
<name>A0AAV6UG28_9ARAC</name>
<evidence type="ECO:0000256" key="1">
    <source>
        <dbReference type="ARBA" id="ARBA00004479"/>
    </source>
</evidence>
<feature type="domain" description="Tyrosine specific protein phosphatases" evidence="15">
    <location>
        <begin position="1888"/>
        <end position="1960"/>
    </location>
</feature>
<evidence type="ECO:0000259" key="15">
    <source>
        <dbReference type="PROSITE" id="PS50056"/>
    </source>
</evidence>
<gene>
    <name evidence="17" type="ORF">JTE90_023191</name>
</gene>
<dbReference type="SUPFAM" id="SSF52799">
    <property type="entry name" value="(Phosphotyrosine protein) phosphatases II"/>
    <property type="match status" value="1"/>
</dbReference>
<dbReference type="EMBL" id="JAFNEN010000418">
    <property type="protein sequence ID" value="KAG8183435.1"/>
    <property type="molecule type" value="Genomic_DNA"/>
</dbReference>
<dbReference type="Pfam" id="PF00041">
    <property type="entry name" value="fn3"/>
    <property type="match status" value="12"/>
</dbReference>
<protein>
    <recommendedName>
        <fullName evidence="2">protein-tyrosine-phosphatase</fullName>
        <ecNumber evidence="2">3.1.3.48</ecNumber>
    </recommendedName>
</protein>
<feature type="domain" description="Fibronectin type-III" evidence="16">
    <location>
        <begin position="223"/>
        <end position="318"/>
    </location>
</feature>
<dbReference type="PROSITE" id="PS00383">
    <property type="entry name" value="TYR_PHOSPHATASE_1"/>
    <property type="match status" value="1"/>
</dbReference>
<sequence length="1997" mass="224067">MFGRTALFLFCAILGGLITGNVAQDTTTIDPNCQEPWKVTVSPELVVTWSGINRTATVDADYLAIDPPSKQKCIRNLATPNNPFNDYEISLPGSKKPCPGTRYNVTVTLRCDAVDVVVVVRQVAVPPEDLIQVQNVVEGLVTDETIEIKWDPVKIHGRPDISYAVQWHALDDVLFTEDNITKTSYTITKLSSYQNYSVKVGAHSGQDTGNWSDELIVRTETGIPSEPQNLSISSDSTTLFIKWDDPSPFRGPILTYTVQWREQKVNATKKYRYYNTSSNNFVVGDLVPLTTYFVKVRAHTEAGRGSATNITLGITQRPIAPENFHTTEISSRGIKLSWEEPSIYVGRGIIVAYSVQWTNIETNKSDSDNTTDAAFEIIDLHPFTYYKVQVCALTEKGSGDWTNLLELQTGIGEPDPPENLHMVSLIGRSIEVAWNEPSLYAGRGLITAYSIEWNPLELNLSSIANTKNMSYTIDNLHPLSNYSVRICAWTENGASEWTEPLLAETEIGIPGPPESFSETLKTPRTIEITWSEPLLYSGRGLISIYSVHWTNVDINYGKTENTTELEYKIEGLFPFSNYTVQAQAWTRNGAGEWTDLLEIRTEIGVPPAPENLNTTNVTDTSIAVSWDVPKEYQSLVINNTIKWRWRPFYFFEEKSENTTNSEYVIRNLYPVEEYEIFVRSWTKDGPGNWSESINVSTAVGVPSVPRKVNIFDIRPTSMYIRWYDPLPYVGPIELFFVKWGAVGSDHIENNVTTKNRLKLDEASVASVPSVPRNLTEVGTTTNTTIKVEWKEPMPYNGPIDHYLIRWINLNNGLFRNATTKSLEYVIKNLNPFTNHSIEVCAVTEAGYGDWTEWLVVRTGIGVPSAPTALRLQKHTDSALVLEWKEPEPIVGIIHYYVLQCNNTVTGAQRNMKPGDTSTAVTGLDPYTEYSVRVSAVTSAGQGNWSETRIFRTASGIPGLPENVRHLNVTNSTIELRWESPKQFKGPITLYSILWTNTLSRQRRLLNSNGMKYLIRGLDADVGYSIVVRARTETGHGNWTDPINVRTAIGIPTAPRGITTTHKTAWSIKISWNIPDPANGPLVNYEVTWGVLGSAESYSNFTNDTFFEAENIMPYTEYSFEVSAATVEGYGPKSKPLIVLTDMTVPSAPLNLNLTSSTNASISVQWEEPIPTNGPILGYFIRWEKTLDSKDNKSSLFNQTASLNYEIVDLDPYTNYSIKISAKTKAGYGPWSEYLIASTLTAIPKAATFSLVEEESSRSISVKWYTQNPYPGPTNFTLEVWRKPGQCEESRDDFLEKLLEGNKASDDWEGVRTEIVEGLIPYSMYYVKIVLVTSAGDSESENSAVVRTLPESPEAPTNVRANCRQSSTEAEVIWKPPKRPNGKIIEYIVKYGVENFDFEKMNVAPTSRCREHRVLLKNLRPEKNYIILVQARTEGITKVGEEGHIEGYCELPAGVPPMGKTENIRAEGSSSSQLAFEWSQEVFSDTMGSLMNYAIIIGFPEAVGNATSGRSSEPLPPWANFSAGVSSFYQATPQEWNPFDKEKDDPLNCETFRTDDGVEIRVLLRCTVGSKGYCPSDDSYCNGPLTPDTQYGLKIRAFTRGGFSETEPIYAKTGPVSGSSLVGALVGGFMFLLIISAFVVGTFVLKRKGKLDELRLVVISRFRPQPTAPTLSESRPVSAQVVQLEPYPAVRQLKSDNFIEHVRIMMSDSHLRFSQEFEALKRDSPKCPCTVAEMEENRSKNRWLNIFPYDHSRVKLLPLGDDPASDFINANYIPGYSSLREYIACQGPLPGTVDDMWRMVWEQGTTMIVMLTQCVERGKTKCERYWPAVPGEAAFYGDVQVKTLSESMLSSYVIRVFHLQLGSQTRMVKQMHFTHWPDFGCPESPGDLINFIRAVRDHLARIRPGPIIVHCSAGVGRTGTFITVDQLSQQIRHSDVIDIYSNVMELRHHRVNMVQTEDQYIYIHLCVKQLLEEMTEAEEDEYEEAIYSNVRKEKDTGV</sequence>
<dbReference type="GO" id="GO:0004725">
    <property type="term" value="F:protein tyrosine phosphatase activity"/>
    <property type="evidence" value="ECO:0007669"/>
    <property type="project" value="UniProtKB-EC"/>
</dbReference>
<evidence type="ECO:0000259" key="16">
    <source>
        <dbReference type="PROSITE" id="PS50853"/>
    </source>
</evidence>
<dbReference type="SMART" id="SM00060">
    <property type="entry name" value="FN3"/>
    <property type="match status" value="14"/>
</dbReference>
<dbReference type="Gene3D" id="3.90.190.10">
    <property type="entry name" value="Protein tyrosine phosphatase superfamily"/>
    <property type="match status" value="1"/>
</dbReference>
<comment type="caution">
    <text evidence="17">The sequence shown here is derived from an EMBL/GenBank/DDBJ whole genome shotgun (WGS) entry which is preliminary data.</text>
</comment>
<evidence type="ECO:0000256" key="11">
    <source>
        <dbReference type="ARBA" id="ARBA00051722"/>
    </source>
</evidence>
<dbReference type="SMART" id="SM00404">
    <property type="entry name" value="PTPc_motif"/>
    <property type="match status" value="1"/>
</dbReference>
<feature type="domain" description="Fibronectin type-III" evidence="16">
    <location>
        <begin position="770"/>
        <end position="861"/>
    </location>
</feature>
<dbReference type="Proteomes" id="UP000827092">
    <property type="component" value="Unassembled WGS sequence"/>
</dbReference>
<organism evidence="17 18">
    <name type="scientific">Oedothorax gibbosus</name>
    <dbReference type="NCBI Taxonomy" id="931172"/>
    <lineage>
        <taxon>Eukaryota</taxon>
        <taxon>Metazoa</taxon>
        <taxon>Ecdysozoa</taxon>
        <taxon>Arthropoda</taxon>
        <taxon>Chelicerata</taxon>
        <taxon>Arachnida</taxon>
        <taxon>Araneae</taxon>
        <taxon>Araneomorphae</taxon>
        <taxon>Entelegynae</taxon>
        <taxon>Araneoidea</taxon>
        <taxon>Linyphiidae</taxon>
        <taxon>Erigoninae</taxon>
        <taxon>Oedothorax</taxon>
    </lineage>
</organism>
<dbReference type="EC" id="3.1.3.48" evidence="2"/>